<accession>A0A3N6TIK3</accession>
<evidence type="ECO:0000313" key="1">
    <source>
        <dbReference type="EMBL" id="KAF2531222.1"/>
    </source>
</evidence>
<protein>
    <submittedName>
        <fullName evidence="1">Uncharacterized protein</fullName>
    </submittedName>
</protein>
<dbReference type="Proteomes" id="UP000712600">
    <property type="component" value="Unassembled WGS sequence"/>
</dbReference>
<name>A0A3N6TIK3_BRACR</name>
<evidence type="ECO:0000313" key="2">
    <source>
        <dbReference type="EMBL" id="KAF3486994.1"/>
    </source>
</evidence>
<reference evidence="1" key="2">
    <citation type="submission" date="2019-12" db="EMBL/GenBank/DDBJ databases">
        <title>Genome sequencing and annotation of Brassica cretica.</title>
        <authorList>
            <person name="Studholme D.J."/>
            <person name="Sarris P.F."/>
        </authorList>
    </citation>
    <scope>NUCLEOTIDE SEQUENCE</scope>
    <source>
        <strain evidence="1">PFS-102/07</strain>
        <tissue evidence="1">Leaf</tissue>
    </source>
</reference>
<organism evidence="1">
    <name type="scientific">Brassica cretica</name>
    <name type="common">Mustard</name>
    <dbReference type="NCBI Taxonomy" id="69181"/>
    <lineage>
        <taxon>Eukaryota</taxon>
        <taxon>Viridiplantae</taxon>
        <taxon>Streptophyta</taxon>
        <taxon>Embryophyta</taxon>
        <taxon>Tracheophyta</taxon>
        <taxon>Spermatophyta</taxon>
        <taxon>Magnoliopsida</taxon>
        <taxon>eudicotyledons</taxon>
        <taxon>Gunneridae</taxon>
        <taxon>Pentapetalae</taxon>
        <taxon>rosids</taxon>
        <taxon>malvids</taxon>
        <taxon>Brassicales</taxon>
        <taxon>Brassicaceae</taxon>
        <taxon>Brassiceae</taxon>
        <taxon>Brassica</taxon>
    </lineage>
</organism>
<dbReference type="AlphaFoldDB" id="A0A3N6TIK3"/>
<comment type="caution">
    <text evidence="1">The sequence shown here is derived from an EMBL/GenBank/DDBJ whole genome shotgun (WGS) entry which is preliminary data.</text>
</comment>
<dbReference type="EMBL" id="QGKY02002305">
    <property type="protein sequence ID" value="KAF2531222.1"/>
    <property type="molecule type" value="Genomic_DNA"/>
</dbReference>
<reference evidence="2" key="1">
    <citation type="submission" date="2019-12" db="EMBL/GenBank/DDBJ databases">
        <title>Genome sequencing and annotation of Brassica cretica.</title>
        <authorList>
            <person name="Studholme D.J."/>
            <person name="Sarris P."/>
        </authorList>
    </citation>
    <scope>NUCLEOTIDE SEQUENCE</scope>
    <source>
        <strain evidence="2">PFS-109/04</strain>
        <tissue evidence="2">Leaf</tissue>
    </source>
</reference>
<proteinExistence type="predicted"/>
<dbReference type="EMBL" id="QGKX02002183">
    <property type="protein sequence ID" value="KAF3486994.1"/>
    <property type="molecule type" value="Genomic_DNA"/>
</dbReference>
<gene>
    <name evidence="2" type="ORF">F2Q69_00053273</name>
    <name evidence="1" type="ORF">F2Q70_00030004</name>
</gene>
<sequence length="138" mass="15098">MRVQKENTSLGGPEDLSLRTWRLLGTSALAHEDIYLFHKSSGRGAALETWRGTDPEFPREFVGGGRSLLFRGAIGFHLHVRWVAGDPGPISGTWDPGPGIWYLGSGTWKPEPGTQRMQRSIVPGAWTGILSRNNSNGS</sequence>